<evidence type="ECO:0000259" key="7">
    <source>
        <dbReference type="Pfam" id="PF09364"/>
    </source>
</evidence>
<dbReference type="PROSITE" id="PS60003">
    <property type="entry name" value="PHOSPHOKETOLASE_2"/>
    <property type="match status" value="1"/>
</dbReference>
<name>A0ABR7SUX7_9ACTN</name>
<keyword evidence="3" id="KW-0786">Thiamine pyrophosphate</keyword>
<accession>A0ABR7SUX7</accession>
<feature type="region of interest" description="Disordered" evidence="5">
    <location>
        <begin position="352"/>
        <end position="372"/>
    </location>
</feature>
<dbReference type="Pfam" id="PF09363">
    <property type="entry name" value="XFP_C"/>
    <property type="match status" value="1"/>
</dbReference>
<gene>
    <name evidence="8" type="ORF">H9Y04_38595</name>
</gene>
<evidence type="ECO:0000313" key="9">
    <source>
        <dbReference type="Proteomes" id="UP000642284"/>
    </source>
</evidence>
<dbReference type="Gene3D" id="3.40.50.970">
    <property type="match status" value="2"/>
</dbReference>
<dbReference type="InterPro" id="IPR009014">
    <property type="entry name" value="Transketo_C/PFOR_II"/>
</dbReference>
<evidence type="ECO:0000259" key="6">
    <source>
        <dbReference type="Pfam" id="PF09363"/>
    </source>
</evidence>
<organism evidence="8 9">
    <name type="scientific">Streptomyces polyasparticus</name>
    <dbReference type="NCBI Taxonomy" id="2767826"/>
    <lineage>
        <taxon>Bacteria</taxon>
        <taxon>Bacillati</taxon>
        <taxon>Actinomycetota</taxon>
        <taxon>Actinomycetes</taxon>
        <taxon>Kitasatosporales</taxon>
        <taxon>Streptomycetaceae</taxon>
        <taxon>Streptomyces</taxon>
    </lineage>
</organism>
<comment type="cofactor">
    <cofactor evidence="1">
        <name>thiamine diphosphate</name>
        <dbReference type="ChEBI" id="CHEBI:58937"/>
    </cofactor>
</comment>
<evidence type="ECO:0000256" key="4">
    <source>
        <dbReference type="ARBA" id="ARBA00023239"/>
    </source>
</evidence>
<dbReference type="Pfam" id="PF09364">
    <property type="entry name" value="XFP_N"/>
    <property type="match status" value="1"/>
</dbReference>
<dbReference type="Pfam" id="PF03894">
    <property type="entry name" value="XFP"/>
    <property type="match status" value="1"/>
</dbReference>
<keyword evidence="4" id="KW-0456">Lyase</keyword>
<evidence type="ECO:0000256" key="5">
    <source>
        <dbReference type="SAM" id="MobiDB-lite"/>
    </source>
</evidence>
<evidence type="ECO:0000256" key="1">
    <source>
        <dbReference type="ARBA" id="ARBA00001964"/>
    </source>
</evidence>
<evidence type="ECO:0000256" key="3">
    <source>
        <dbReference type="ARBA" id="ARBA00023052"/>
    </source>
</evidence>
<dbReference type="InterPro" id="IPR018970">
    <property type="entry name" value="Xul5P/Fru6P_PKetolase_N"/>
</dbReference>
<dbReference type="Gene3D" id="3.40.50.920">
    <property type="match status" value="1"/>
</dbReference>
<dbReference type="Proteomes" id="UP000642284">
    <property type="component" value="Unassembled WGS sequence"/>
</dbReference>
<protein>
    <submittedName>
        <fullName evidence="8">Phosphoketolase</fullName>
    </submittedName>
</protein>
<feature type="domain" description="Xylulose 5-phosphate/Fructose 6-phosphate phosphoketolase N-terminal" evidence="7">
    <location>
        <begin position="29"/>
        <end position="355"/>
    </location>
</feature>
<dbReference type="SUPFAM" id="SSF52518">
    <property type="entry name" value="Thiamin diphosphate-binding fold (THDP-binding)"/>
    <property type="match status" value="2"/>
</dbReference>
<proteinExistence type="inferred from homology"/>
<dbReference type="PANTHER" id="PTHR31273">
    <property type="entry name" value="PHOSPHOKETOLASE-RELATED"/>
    <property type="match status" value="1"/>
</dbReference>
<feature type="domain" description="Xylulose 5-phosphate/Fructose 6-phosphate phosphoketolase C-terminal" evidence="6">
    <location>
        <begin position="560"/>
        <end position="679"/>
    </location>
</feature>
<comment type="similarity">
    <text evidence="2">Belongs to the XFP family.</text>
</comment>
<evidence type="ECO:0000313" key="8">
    <source>
        <dbReference type="EMBL" id="MBC9718450.1"/>
    </source>
</evidence>
<dbReference type="InterPro" id="IPR018969">
    <property type="entry name" value="Xul5P/Fru6P_PKetolase_C"/>
</dbReference>
<dbReference type="RefSeq" id="WP_187818880.1">
    <property type="nucleotide sequence ID" value="NZ_JACTVJ010000026.1"/>
</dbReference>
<keyword evidence="9" id="KW-1185">Reference proteome</keyword>
<dbReference type="InterPro" id="IPR029061">
    <property type="entry name" value="THDP-binding"/>
</dbReference>
<evidence type="ECO:0000256" key="2">
    <source>
        <dbReference type="ARBA" id="ARBA00005623"/>
    </source>
</evidence>
<dbReference type="EMBL" id="JACTVJ010000026">
    <property type="protein sequence ID" value="MBC9718450.1"/>
    <property type="molecule type" value="Genomic_DNA"/>
</dbReference>
<reference evidence="8 9" key="1">
    <citation type="submission" date="2020-08" db="EMBL/GenBank/DDBJ databases">
        <title>Genemic of Streptomyces polyaspartic.</title>
        <authorList>
            <person name="Liu W."/>
        </authorList>
    </citation>
    <scope>NUCLEOTIDE SEQUENCE [LARGE SCALE GENOMIC DNA]</scope>
    <source>
        <strain evidence="8 9">TRM66268-LWL</strain>
    </source>
</reference>
<comment type="caution">
    <text evidence="8">The sequence shown here is derived from an EMBL/GenBank/DDBJ whole genome shotgun (WGS) entry which is preliminary data.</text>
</comment>
<dbReference type="InterPro" id="IPR019789">
    <property type="entry name" value="Xul5P/Fru6P_PKetolase_ThDP_BS"/>
</dbReference>
<dbReference type="InterPro" id="IPR005593">
    <property type="entry name" value="Xul5P/Fru6P_PKetolase"/>
</dbReference>
<dbReference type="PANTHER" id="PTHR31273:SF0">
    <property type="entry name" value="PHOSPHOKETOLASE-RELATED"/>
    <property type="match status" value="1"/>
</dbReference>
<sequence length="710" mass="75561">MTMTARTLLAAADWPSAAAEALEAIPDAAVDAYWRALNYLSAAQLYLADNVRLEQPLHPDDLKAVPRGHWGVCPPVNFALAHLGPLIALSPPGSDVVIVHGAGHAGPSALAAAYLNNTLDLGSGTGWSMPNLRTLISQFPNTDLGGEITPLIPGIRYTGGQLGPALAVAQGMAFDAPHRLVVPLIGDGEMETPITAAAWTGRRALIGTGPHGAVLPIVLANGLKMGGASLLAGLDEKALCGYFTGLGYRPFVHDGRDEPGFRRMLAQVLSDLTPLDANAPQPVIVLTMPKGHTGPTCVGDRQIAGTPAVHKTPLTCPKDDDAEFAALTAWLTSYRPRELFTAQGHPTILVRQALPGSQPPAPALVGPRRWDRTGEDTGWRAVSAVIRQRAQDGGFRLFSPDELTSNKIDTGGEGTGTPPWTVEVLSEELCHGWLQGYTESGRDALLATYEAFAPINTSLLVQHLKHRRLAAAAGRRGQPSLNYLITSLGWRNTYTHQNPGLAAAMAETEEPSLHVYTPADAHRAAVVLDAMLASTDQLNLLISDKHHRHTFPTGPFSRELALGAAVWPHLTTCGSADPDLVLASAGDVAARELTAAARHITTGHPEVTIRYVHINDLTTLGPPTTWPHALSETDFADLFGRGLPVLIVTSTTPGIIRSLLAARGDADRFHITGYRDPGRPLHHAALLDHCSMSAPQLAARALALHKERRS</sequence>